<comment type="similarity">
    <text evidence="1">Belongs to the UPF0047 family.</text>
</comment>
<accession>A0A7V3PT65</accession>
<protein>
    <submittedName>
        <fullName evidence="2">YjbQ family protein</fullName>
    </submittedName>
</protein>
<evidence type="ECO:0000313" key="2">
    <source>
        <dbReference type="EMBL" id="HGD12940.1"/>
    </source>
</evidence>
<sequence length="138" mass="14945">MHSISITTRRRNELVDITSQVAELVNKSGISSGSCILYVPHTTAGVTINESYDPDVAADIIAALNRLVPAGAGYQHTEGNADAHIKSVLVGCSLTIPVENGQLALGRWQGIFFCEFDGPRQRRCLVQLLGNKNKPQEE</sequence>
<dbReference type="SUPFAM" id="SSF111038">
    <property type="entry name" value="YjbQ-like"/>
    <property type="match status" value="1"/>
</dbReference>
<gene>
    <name evidence="2" type="ORF">ENX16_02530</name>
</gene>
<organism evidence="2">
    <name type="scientific">candidate division WOR-3 bacterium</name>
    <dbReference type="NCBI Taxonomy" id="2052148"/>
    <lineage>
        <taxon>Bacteria</taxon>
        <taxon>Bacteria division WOR-3</taxon>
    </lineage>
</organism>
<evidence type="ECO:0000256" key="1">
    <source>
        <dbReference type="ARBA" id="ARBA00005534"/>
    </source>
</evidence>
<dbReference type="PIRSF" id="PIRSF004681">
    <property type="entry name" value="UCP004681"/>
    <property type="match status" value="1"/>
</dbReference>
<dbReference type="Pfam" id="PF01894">
    <property type="entry name" value="YjbQ"/>
    <property type="match status" value="1"/>
</dbReference>
<dbReference type="Gene3D" id="2.60.120.460">
    <property type="entry name" value="YjbQ-like"/>
    <property type="match status" value="1"/>
</dbReference>
<dbReference type="InterPro" id="IPR001602">
    <property type="entry name" value="UPF0047_YjbQ-like"/>
</dbReference>
<dbReference type="PANTHER" id="PTHR30615">
    <property type="entry name" value="UNCHARACTERIZED PROTEIN YJBQ-RELATED"/>
    <property type="match status" value="1"/>
</dbReference>
<dbReference type="EMBL" id="DTMZ01000052">
    <property type="protein sequence ID" value="HGD12940.1"/>
    <property type="molecule type" value="Genomic_DNA"/>
</dbReference>
<dbReference type="AlphaFoldDB" id="A0A7V3PT65"/>
<comment type="caution">
    <text evidence="2">The sequence shown here is derived from an EMBL/GenBank/DDBJ whole genome shotgun (WGS) entry which is preliminary data.</text>
</comment>
<dbReference type="NCBIfam" id="TIGR00149">
    <property type="entry name" value="TIGR00149_YjbQ"/>
    <property type="match status" value="1"/>
</dbReference>
<name>A0A7V3PT65_UNCW3</name>
<proteinExistence type="inferred from homology"/>
<dbReference type="PANTHER" id="PTHR30615:SF8">
    <property type="entry name" value="UPF0047 PROTEIN C4A8.02C"/>
    <property type="match status" value="1"/>
</dbReference>
<dbReference type="InterPro" id="IPR035917">
    <property type="entry name" value="YjbQ-like_sf"/>
</dbReference>
<reference evidence="2" key="1">
    <citation type="journal article" date="2020" name="mSystems">
        <title>Genome- and Community-Level Interaction Insights into Carbon Utilization and Element Cycling Functions of Hydrothermarchaeota in Hydrothermal Sediment.</title>
        <authorList>
            <person name="Zhou Z."/>
            <person name="Liu Y."/>
            <person name="Xu W."/>
            <person name="Pan J."/>
            <person name="Luo Z.H."/>
            <person name="Li M."/>
        </authorList>
    </citation>
    <scope>NUCLEOTIDE SEQUENCE [LARGE SCALE GENOMIC DNA]</scope>
    <source>
        <strain evidence="2">SpSt-914</strain>
    </source>
</reference>